<feature type="compositionally biased region" description="Polar residues" evidence="1">
    <location>
        <begin position="44"/>
        <end position="58"/>
    </location>
</feature>
<dbReference type="EMBL" id="MU155142">
    <property type="protein sequence ID" value="KAF9484572.1"/>
    <property type="molecule type" value="Genomic_DNA"/>
</dbReference>
<feature type="compositionally biased region" description="Polar residues" evidence="1">
    <location>
        <begin position="12"/>
        <end position="37"/>
    </location>
</feature>
<reference evidence="2" key="1">
    <citation type="submission" date="2020-11" db="EMBL/GenBank/DDBJ databases">
        <authorList>
            <consortium name="DOE Joint Genome Institute"/>
            <person name="Ahrendt S."/>
            <person name="Riley R."/>
            <person name="Andreopoulos W."/>
            <person name="Labutti K."/>
            <person name="Pangilinan J."/>
            <person name="Ruiz-Duenas F.J."/>
            <person name="Barrasa J.M."/>
            <person name="Sanchez-Garcia M."/>
            <person name="Camarero S."/>
            <person name="Miyauchi S."/>
            <person name="Serrano A."/>
            <person name="Linde D."/>
            <person name="Babiker R."/>
            <person name="Drula E."/>
            <person name="Ayuso-Fernandez I."/>
            <person name="Pacheco R."/>
            <person name="Padilla G."/>
            <person name="Ferreira P."/>
            <person name="Barriuso J."/>
            <person name="Kellner H."/>
            <person name="Castanera R."/>
            <person name="Alfaro M."/>
            <person name="Ramirez L."/>
            <person name="Pisabarro A.G."/>
            <person name="Kuo A."/>
            <person name="Tritt A."/>
            <person name="Lipzen A."/>
            <person name="He G."/>
            <person name="Yan M."/>
            <person name="Ng V."/>
            <person name="Cullen D."/>
            <person name="Martin F."/>
            <person name="Rosso M.-N."/>
            <person name="Henrissat B."/>
            <person name="Hibbett D."/>
            <person name="Martinez A.T."/>
            <person name="Grigoriev I.V."/>
        </authorList>
    </citation>
    <scope>NUCLEOTIDE SEQUENCE</scope>
    <source>
        <strain evidence="2">CIRM-BRFM 674</strain>
    </source>
</reference>
<sequence>MATLIQDPRQPHSWSTPNLNGNGFTTASAPNPNQRYSYTPHPSRATQNAPPMNVNGGSTSYDSLPTLPPHNEVEMTREMLVHVLEHFSTLLPKYFDWKIVQGMVIPPSQGMRFVVHGGACMLLHEGLYALSVQQQTASPSLATRTTTRDIDYIHRGFIAEYGQSRFPDAAERLKACIKETARKFGLGADWMNSDADIALPMAHDPTGKLYDPIYTVSVTPQNMNLHTIYKSSNGFLTLVSVTPFWAVALKLVRYTKWDPVDICLLLR</sequence>
<evidence type="ECO:0000256" key="1">
    <source>
        <dbReference type="SAM" id="MobiDB-lite"/>
    </source>
</evidence>
<gene>
    <name evidence="2" type="ORF">BDN70DRAFT_797452</name>
</gene>
<feature type="region of interest" description="Disordered" evidence="1">
    <location>
        <begin position="1"/>
        <end position="58"/>
    </location>
</feature>
<name>A0A9P5ZAF1_9AGAR</name>
<keyword evidence="3" id="KW-1185">Reference proteome</keyword>
<proteinExistence type="predicted"/>
<comment type="caution">
    <text evidence="2">The sequence shown here is derived from an EMBL/GenBank/DDBJ whole genome shotgun (WGS) entry which is preliminary data.</text>
</comment>
<protein>
    <submittedName>
        <fullName evidence="2">Uncharacterized protein</fullName>
    </submittedName>
</protein>
<dbReference type="AlphaFoldDB" id="A0A9P5ZAF1"/>
<organism evidence="2 3">
    <name type="scientific">Pholiota conissans</name>
    <dbReference type="NCBI Taxonomy" id="109636"/>
    <lineage>
        <taxon>Eukaryota</taxon>
        <taxon>Fungi</taxon>
        <taxon>Dikarya</taxon>
        <taxon>Basidiomycota</taxon>
        <taxon>Agaricomycotina</taxon>
        <taxon>Agaricomycetes</taxon>
        <taxon>Agaricomycetidae</taxon>
        <taxon>Agaricales</taxon>
        <taxon>Agaricineae</taxon>
        <taxon>Strophariaceae</taxon>
        <taxon>Pholiota</taxon>
    </lineage>
</organism>
<evidence type="ECO:0000313" key="3">
    <source>
        <dbReference type="Proteomes" id="UP000807469"/>
    </source>
</evidence>
<dbReference type="Proteomes" id="UP000807469">
    <property type="component" value="Unassembled WGS sequence"/>
</dbReference>
<dbReference type="OrthoDB" id="3141838at2759"/>
<evidence type="ECO:0000313" key="2">
    <source>
        <dbReference type="EMBL" id="KAF9484572.1"/>
    </source>
</evidence>
<accession>A0A9P5ZAF1</accession>